<dbReference type="AlphaFoldDB" id="A0A914KVP5"/>
<sequence>MSNSSLSAPSIGTNTSPQSRSLVRLLIGNVSKFLPEKTSTDFTHKWTVYVRAVGPEQFTDRSFIRKIVFRLHESFTNPEREVSNPPFEVSECGFGSFDMVITIYFAGQKKSYKINYNLDLLLGSDHKNEAEYKIEVINPSPEFASLVPKYCRPQTKQKLPSRPSPALFPSNPDNCTVTKQSKSSTNKEISTAKSSKSKDEKKEHKHQSSSKNSLKISKKDVEVKNEENSPIKQLKKEEGKELDGKEKNLIIEGSNKKKKTTPVTAPKKRIQASTDCESDSAIRDLFEANLPSTSKDSSQKEEKTKEIIEKNIVKTSKDGVISNYSEDKKEKNKKDKVKKDKEVKKEEKQNSKKKENENKLIVENEKERHINSPKKVLTEKPKGNGEEVKKLKLEETILSKRDKEEKKSSKDEKKNEENEEKEKKKENKNEKIKIKISEIDHKINEKINIKININKQQSNNEKDKKQKNNNNIEVANEKGQELLKEKKEEINKEKELKRKKKEELKKDKEENSEKRIKTEKKKKDKENDKKSEEKLDDVDSFKINKISEKKANIENFVQKQSDEIGGIEEIKKSEGEKPNSSKDKLTIEEPKRQILSPKLVKIKQTAKQTPPTANEKIQERDISPSIFPSLEVKKRKSDNTVEDSTKIEKKKVIENKRKYLSSSSSSSPIRPPKIPKDGNFKTIEPTKIKSFEQIKREIRKEKTPSPKTSTSFVEETPVKIESQENDEEEFPVSSSQQTDGVNKIEEFNEDSSNFVPINRIDILRRKLDSLQEKNAFGDENIEGGEVEELLFKCCELLLEQKTEGTLLNIEEKNVSFDFEKIPETTLNDLENLLVGVAV</sequence>
<dbReference type="GO" id="GO:0008023">
    <property type="term" value="C:transcription elongation factor complex"/>
    <property type="evidence" value="ECO:0007669"/>
    <property type="project" value="TreeGrafter"/>
</dbReference>
<dbReference type="Proteomes" id="UP000887563">
    <property type="component" value="Unplaced"/>
</dbReference>
<dbReference type="WBParaSite" id="Minc3s00135g05694">
    <property type="protein sequence ID" value="Minc3s00135g05694"/>
    <property type="gene ID" value="Minc3s00135g05694"/>
</dbReference>
<dbReference type="PANTHER" id="PTHR47827">
    <property type="entry name" value="AHD DOMAIN-CONTAINING PROTEIN"/>
    <property type="match status" value="1"/>
</dbReference>
<feature type="compositionally biased region" description="Basic residues" evidence="3">
    <location>
        <begin position="256"/>
        <end position="270"/>
    </location>
</feature>
<dbReference type="GO" id="GO:0045893">
    <property type="term" value="P:positive regulation of DNA-templated transcription"/>
    <property type="evidence" value="ECO:0007669"/>
    <property type="project" value="TreeGrafter"/>
</dbReference>
<feature type="compositionally biased region" description="Basic and acidic residues" evidence="3">
    <location>
        <begin position="325"/>
        <end position="448"/>
    </location>
</feature>
<dbReference type="GO" id="GO:0003682">
    <property type="term" value="F:chromatin binding"/>
    <property type="evidence" value="ECO:0007669"/>
    <property type="project" value="TreeGrafter"/>
</dbReference>
<reference evidence="6" key="1">
    <citation type="submission" date="2022-11" db="UniProtKB">
        <authorList>
            <consortium name="WormBaseParasite"/>
        </authorList>
    </citation>
    <scope>IDENTIFICATION</scope>
</reference>
<evidence type="ECO:0000256" key="2">
    <source>
        <dbReference type="PROSITE-ProRule" id="PRU00376"/>
    </source>
</evidence>
<evidence type="ECO:0000313" key="5">
    <source>
        <dbReference type="Proteomes" id="UP000887563"/>
    </source>
</evidence>
<evidence type="ECO:0000259" key="4">
    <source>
        <dbReference type="PROSITE" id="PS51037"/>
    </source>
</evidence>
<feature type="compositionally biased region" description="Low complexity" evidence="3">
    <location>
        <begin position="449"/>
        <end position="459"/>
    </location>
</feature>
<dbReference type="PANTHER" id="PTHR47827:SF3">
    <property type="entry name" value="AF-9 ANC1 HOMOLOGY DOMAIN-CONTAINING PROTEIN"/>
    <property type="match status" value="1"/>
</dbReference>
<feature type="domain" description="YEATS" evidence="4">
    <location>
        <begin position="15"/>
        <end position="150"/>
    </location>
</feature>
<feature type="compositionally biased region" description="Basic and acidic residues" evidence="3">
    <location>
        <begin position="637"/>
        <end position="657"/>
    </location>
</feature>
<dbReference type="Pfam" id="PF03366">
    <property type="entry name" value="YEATS"/>
    <property type="match status" value="1"/>
</dbReference>
<proteinExistence type="predicted"/>
<keyword evidence="1 2" id="KW-0539">Nucleus</keyword>
<feature type="compositionally biased region" description="Polar residues" evidence="3">
    <location>
        <begin position="171"/>
        <end position="192"/>
    </location>
</feature>
<comment type="subcellular location">
    <subcellularLocation>
        <location evidence="2">Nucleus</location>
    </subcellularLocation>
</comment>
<evidence type="ECO:0000313" key="6">
    <source>
        <dbReference type="WBParaSite" id="Minc3s00135g05694"/>
    </source>
</evidence>
<feature type="region of interest" description="Disordered" evidence="3">
    <location>
        <begin position="720"/>
        <end position="739"/>
    </location>
</feature>
<evidence type="ECO:0000256" key="3">
    <source>
        <dbReference type="SAM" id="MobiDB-lite"/>
    </source>
</evidence>
<dbReference type="InterPro" id="IPR055129">
    <property type="entry name" value="YEATS_dom"/>
</dbReference>
<feature type="compositionally biased region" description="Basic and acidic residues" evidence="3">
    <location>
        <begin position="475"/>
        <end position="516"/>
    </location>
</feature>
<name>A0A914KVP5_MELIC</name>
<dbReference type="PROSITE" id="PS51037">
    <property type="entry name" value="YEATS"/>
    <property type="match status" value="1"/>
</dbReference>
<dbReference type="InterPro" id="IPR052790">
    <property type="entry name" value="YEATS_domain"/>
</dbReference>
<feature type="region of interest" description="Disordered" evidence="3">
    <location>
        <begin position="154"/>
        <end position="715"/>
    </location>
</feature>
<feature type="compositionally biased region" description="Basic and acidic residues" evidence="3">
    <location>
        <begin position="297"/>
        <end position="317"/>
    </location>
</feature>
<organism evidence="5 6">
    <name type="scientific">Meloidogyne incognita</name>
    <name type="common">Southern root-knot nematode worm</name>
    <name type="synonym">Oxyuris incognita</name>
    <dbReference type="NCBI Taxonomy" id="6306"/>
    <lineage>
        <taxon>Eukaryota</taxon>
        <taxon>Metazoa</taxon>
        <taxon>Ecdysozoa</taxon>
        <taxon>Nematoda</taxon>
        <taxon>Chromadorea</taxon>
        <taxon>Rhabditida</taxon>
        <taxon>Tylenchina</taxon>
        <taxon>Tylenchomorpha</taxon>
        <taxon>Tylenchoidea</taxon>
        <taxon>Meloidogynidae</taxon>
        <taxon>Meloidogyninae</taxon>
        <taxon>Meloidogyne</taxon>
        <taxon>Meloidogyne incognita group</taxon>
    </lineage>
</organism>
<keyword evidence="5" id="KW-1185">Reference proteome</keyword>
<dbReference type="InterPro" id="IPR038704">
    <property type="entry name" value="YEAST_sf"/>
</dbReference>
<feature type="compositionally biased region" description="Basic and acidic residues" evidence="3">
    <location>
        <begin position="217"/>
        <end position="249"/>
    </location>
</feature>
<dbReference type="Gene3D" id="2.60.40.1970">
    <property type="entry name" value="YEATS domain"/>
    <property type="match status" value="1"/>
</dbReference>
<accession>A0A914KVP5</accession>
<feature type="compositionally biased region" description="Basic and acidic residues" evidence="3">
    <location>
        <begin position="524"/>
        <end position="552"/>
    </location>
</feature>
<protein>
    <recommendedName>
        <fullName evidence="4">YEATS domain-containing protein</fullName>
    </recommendedName>
</protein>
<feature type="compositionally biased region" description="Basic and acidic residues" evidence="3">
    <location>
        <begin position="674"/>
        <end position="704"/>
    </location>
</feature>
<feature type="compositionally biased region" description="Basic and acidic residues" evidence="3">
    <location>
        <begin position="568"/>
        <end position="592"/>
    </location>
</feature>
<evidence type="ECO:0000256" key="1">
    <source>
        <dbReference type="ARBA" id="ARBA00023242"/>
    </source>
</evidence>